<dbReference type="Proteomes" id="UP000240987">
    <property type="component" value="Unassembled WGS sequence"/>
</dbReference>
<accession>A0A2T3JH67</accession>
<evidence type="ECO:0000313" key="2">
    <source>
        <dbReference type="Proteomes" id="UP000240987"/>
    </source>
</evidence>
<dbReference type="PROSITE" id="PS52050">
    <property type="entry name" value="WYL"/>
    <property type="match status" value="1"/>
</dbReference>
<gene>
    <name evidence="1" type="ORF">C9J12_11795</name>
</gene>
<organism evidence="1 2">
    <name type="scientific">Photobacterium frigidiphilum</name>
    <dbReference type="NCBI Taxonomy" id="264736"/>
    <lineage>
        <taxon>Bacteria</taxon>
        <taxon>Pseudomonadati</taxon>
        <taxon>Pseudomonadota</taxon>
        <taxon>Gammaproteobacteria</taxon>
        <taxon>Vibrionales</taxon>
        <taxon>Vibrionaceae</taxon>
        <taxon>Photobacterium</taxon>
    </lineage>
</organism>
<dbReference type="OrthoDB" id="1493123at2"/>
<name>A0A2T3JH67_9GAMM</name>
<proteinExistence type="predicted"/>
<comment type="caution">
    <text evidence="1">The sequence shown here is derived from an EMBL/GenBank/DDBJ whole genome shotgun (WGS) entry which is preliminary data.</text>
</comment>
<keyword evidence="2" id="KW-1185">Reference proteome</keyword>
<dbReference type="AlphaFoldDB" id="A0A2T3JH67"/>
<dbReference type="EMBL" id="PYMJ01000010">
    <property type="protein sequence ID" value="PSU48292.1"/>
    <property type="molecule type" value="Genomic_DNA"/>
</dbReference>
<reference evidence="1 2" key="1">
    <citation type="submission" date="2018-01" db="EMBL/GenBank/DDBJ databases">
        <title>Whole genome sequencing of Histamine producing bacteria.</title>
        <authorList>
            <person name="Butler K."/>
        </authorList>
    </citation>
    <scope>NUCLEOTIDE SEQUENCE [LARGE SCALE GENOMIC DNA]</scope>
    <source>
        <strain evidence="1 2">JCM 12947</strain>
    </source>
</reference>
<dbReference type="RefSeq" id="WP_107242899.1">
    <property type="nucleotide sequence ID" value="NZ_PYMJ01000010.1"/>
</dbReference>
<sequence>MIDTLISAIENRQEIKFTYSGSPRVAQPAAVGESSKGSLVLRCYQTQSEHVTPGHEWDLCSISDIEELEITTDTFLVDPPDYKRGDSHLRRIYAQL</sequence>
<protein>
    <recommendedName>
        <fullName evidence="3">WYL domain-containing protein</fullName>
    </recommendedName>
</protein>
<evidence type="ECO:0008006" key="3">
    <source>
        <dbReference type="Google" id="ProtNLM"/>
    </source>
</evidence>
<evidence type="ECO:0000313" key="1">
    <source>
        <dbReference type="EMBL" id="PSU48292.1"/>
    </source>
</evidence>